<dbReference type="GO" id="GO:0003723">
    <property type="term" value="F:RNA binding"/>
    <property type="evidence" value="ECO:0007669"/>
    <property type="project" value="UniProtKB-KW"/>
</dbReference>
<dbReference type="PANTHER" id="PTHR38007:SF1">
    <property type="entry name" value="CRISPR SYSTEM CMS PROTEIN CSM5"/>
    <property type="match status" value="1"/>
</dbReference>
<keyword evidence="5" id="KW-0051">Antiviral defense</keyword>
<dbReference type="InterPro" id="IPR005537">
    <property type="entry name" value="RAMP_III_fam"/>
</dbReference>
<protein>
    <recommendedName>
        <fullName evidence="3">CRISPR system Cms protein Csm5</fullName>
    </recommendedName>
    <alternativeName>
        <fullName evidence="6">CRISPR type III A-associated protein Csm5</fullName>
    </alternativeName>
</protein>
<evidence type="ECO:0000256" key="6">
    <source>
        <dbReference type="ARBA" id="ARBA00031720"/>
    </source>
</evidence>
<dbReference type="EMBL" id="SOAZ01000019">
    <property type="protein sequence ID" value="TDT51295.1"/>
    <property type="molecule type" value="Genomic_DNA"/>
</dbReference>
<evidence type="ECO:0000259" key="7">
    <source>
        <dbReference type="Pfam" id="PF03787"/>
    </source>
</evidence>
<sequence>MKNKVYRYELEVLSPTIVSSGYEIKNFEIIKHKDKVHILDLMKIFRSNRRFISLSSQIKYDDNNFNLESFLKQNGLNNYQDYKKYELDLNGTYFRGGAVKEVIKTAGRPYIPGTSIKGAMRSSLIRAMNVEGDYKRALSNILNRKVKNPEKTADDGAESYLFGGSYKSPFRFLRISDTSTCEYNSLELCEIKIMNICNGSVKWYSRNQNTDRINLATSIYSEAIKSGTKLEGKISQGFFDYFIDKDEIRNIKVVEDIVSKIRKDIDNYIEREIQFFERYHISEIVNFYRNLKNIKLGDNEFLIQIGFSTGYLPKSVVRNIDSSFIANLKRVNSSARIYDDLFPKTRRLTIKHDRIGTPLGWIKISLRDV</sequence>
<evidence type="ECO:0000256" key="3">
    <source>
        <dbReference type="ARBA" id="ARBA00016113"/>
    </source>
</evidence>
<dbReference type="Pfam" id="PF03787">
    <property type="entry name" value="RAMPs"/>
    <property type="match status" value="1"/>
</dbReference>
<evidence type="ECO:0000256" key="2">
    <source>
        <dbReference type="ARBA" id="ARBA00006680"/>
    </source>
</evidence>
<feature type="domain" description="CRISPR type III-associated protein" evidence="7">
    <location>
        <begin position="96"/>
        <end position="283"/>
    </location>
</feature>
<reference evidence="8 9" key="1">
    <citation type="submission" date="2019-03" db="EMBL/GenBank/DDBJ databases">
        <title>Genomic Encyclopedia of Type Strains, Phase IV (KMG-IV): sequencing the most valuable type-strain genomes for metagenomic binning, comparative biology and taxonomic classification.</title>
        <authorList>
            <person name="Goeker M."/>
        </authorList>
    </citation>
    <scope>NUCLEOTIDE SEQUENCE [LARGE SCALE GENOMIC DNA]</scope>
    <source>
        <strain evidence="8 9">DSM 24455</strain>
    </source>
</reference>
<dbReference type="InterPro" id="IPR010173">
    <property type="entry name" value="CRISPR-assoc_Csm5"/>
</dbReference>
<name>A0A4R7KA97_9CLOT</name>
<comment type="function">
    <text evidence="1">This subunit might be involved in maturation of a crRNA intermediate to its mature form.</text>
</comment>
<gene>
    <name evidence="8" type="ORF">EDD71_11925</name>
</gene>
<keyword evidence="4" id="KW-0694">RNA-binding</keyword>
<proteinExistence type="inferred from homology"/>
<dbReference type="Proteomes" id="UP000295325">
    <property type="component" value="Unassembled WGS sequence"/>
</dbReference>
<evidence type="ECO:0000313" key="9">
    <source>
        <dbReference type="Proteomes" id="UP000295325"/>
    </source>
</evidence>
<dbReference type="NCBIfam" id="TIGR01899">
    <property type="entry name" value="cas_TM1807_csm5"/>
    <property type="match status" value="1"/>
</dbReference>
<comment type="similarity">
    <text evidence="2">Belongs to the CRISPR-associated Csm5 family.</text>
</comment>
<evidence type="ECO:0000313" key="8">
    <source>
        <dbReference type="EMBL" id="TDT51295.1"/>
    </source>
</evidence>
<dbReference type="PANTHER" id="PTHR38007">
    <property type="entry name" value="CRISPR SYSTEM CMS PROTEIN CSM5"/>
    <property type="match status" value="1"/>
</dbReference>
<accession>A0A4R7KA97</accession>
<organism evidence="8 9">
    <name type="scientific">Fonticella tunisiensis</name>
    <dbReference type="NCBI Taxonomy" id="1096341"/>
    <lineage>
        <taxon>Bacteria</taxon>
        <taxon>Bacillati</taxon>
        <taxon>Bacillota</taxon>
        <taxon>Clostridia</taxon>
        <taxon>Eubacteriales</taxon>
        <taxon>Clostridiaceae</taxon>
        <taxon>Fonticella</taxon>
    </lineage>
</organism>
<dbReference type="AlphaFoldDB" id="A0A4R7KA97"/>
<evidence type="ECO:0000256" key="5">
    <source>
        <dbReference type="ARBA" id="ARBA00023118"/>
    </source>
</evidence>
<dbReference type="OrthoDB" id="24360at2"/>
<evidence type="ECO:0000256" key="4">
    <source>
        <dbReference type="ARBA" id="ARBA00022884"/>
    </source>
</evidence>
<keyword evidence="9" id="KW-1185">Reference proteome</keyword>
<dbReference type="RefSeq" id="WP_133628735.1">
    <property type="nucleotide sequence ID" value="NZ_SOAZ01000019.1"/>
</dbReference>
<dbReference type="GO" id="GO:0051607">
    <property type="term" value="P:defense response to virus"/>
    <property type="evidence" value="ECO:0007669"/>
    <property type="project" value="UniProtKB-KW"/>
</dbReference>
<evidence type="ECO:0000256" key="1">
    <source>
        <dbReference type="ARBA" id="ARBA00003088"/>
    </source>
</evidence>
<comment type="caution">
    <text evidence="8">The sequence shown here is derived from an EMBL/GenBank/DDBJ whole genome shotgun (WGS) entry which is preliminary data.</text>
</comment>